<dbReference type="EMBL" id="CAJNBH010000012">
    <property type="protein sequence ID" value="CAE6779038.1"/>
    <property type="molecule type" value="Genomic_DNA"/>
</dbReference>
<organism evidence="4 5">
    <name type="scientific">Paraburkholderia nemoris</name>
    <dbReference type="NCBI Taxonomy" id="2793076"/>
    <lineage>
        <taxon>Bacteria</taxon>
        <taxon>Pseudomonadati</taxon>
        <taxon>Pseudomonadota</taxon>
        <taxon>Betaproteobacteria</taxon>
        <taxon>Burkholderiales</taxon>
        <taxon>Burkholderiaceae</taxon>
        <taxon>Paraburkholderia</taxon>
    </lineage>
</organism>
<dbReference type="SUPFAM" id="SSF50475">
    <property type="entry name" value="FMN-binding split barrel"/>
    <property type="match status" value="1"/>
</dbReference>
<dbReference type="GO" id="GO:0036382">
    <property type="term" value="F:flavin reductase (NADH) activity"/>
    <property type="evidence" value="ECO:0007669"/>
    <property type="project" value="UniProtKB-EC"/>
</dbReference>
<evidence type="ECO:0000313" key="4">
    <source>
        <dbReference type="EMBL" id="CAE6779038.1"/>
    </source>
</evidence>
<keyword evidence="2 4" id="KW-0560">Oxidoreductase</keyword>
<evidence type="ECO:0000259" key="3">
    <source>
        <dbReference type="SMART" id="SM00903"/>
    </source>
</evidence>
<evidence type="ECO:0000256" key="1">
    <source>
        <dbReference type="ARBA" id="ARBA00008898"/>
    </source>
</evidence>
<reference evidence="4 5" key="1">
    <citation type="submission" date="2021-02" db="EMBL/GenBank/DDBJ databases">
        <authorList>
            <person name="Vanwijnsberghe S."/>
        </authorList>
    </citation>
    <scope>NUCLEOTIDE SEQUENCE [LARGE SCALE GENOMIC DNA]</scope>
    <source>
        <strain evidence="4 5">R-69776</strain>
    </source>
</reference>
<dbReference type="InterPro" id="IPR050268">
    <property type="entry name" value="NADH-dep_flavin_reductase"/>
</dbReference>
<protein>
    <submittedName>
        <fullName evidence="4">p-hydroxyphenylacetate 3-hydroxylase, reductase component</fullName>
        <ecNumber evidence="4">1.5.1.36</ecNumber>
    </submittedName>
</protein>
<dbReference type="RefSeq" id="WP_054033694.1">
    <property type="nucleotide sequence ID" value="NZ_CAJNBC010000006.1"/>
</dbReference>
<evidence type="ECO:0000313" key="5">
    <source>
        <dbReference type="Proteomes" id="UP000673821"/>
    </source>
</evidence>
<sequence>MSLCDAVDHDGPTTISDPRALRNALGNFATGITIVTARNADGSAIGLTVNSFNSVSLEPPLIIWSLSQTSSRFDAFQRAAHYAVHVLASDQIELAQRFATSGVDKFLGLRTSSGLGGVPLLENCCAWFECRNESRLEAGDHRLFIGAVERFATAQRKPLIYHGGCYRELGAQD</sequence>
<feature type="domain" description="Flavin reductase like" evidence="3">
    <location>
        <begin position="25"/>
        <end position="168"/>
    </location>
</feature>
<dbReference type="InterPro" id="IPR002563">
    <property type="entry name" value="Flavin_Rdtase-like_dom"/>
</dbReference>
<accession>A0ABN7M0P9</accession>
<dbReference type="PANTHER" id="PTHR30466">
    <property type="entry name" value="FLAVIN REDUCTASE"/>
    <property type="match status" value="1"/>
</dbReference>
<dbReference type="SMART" id="SM00903">
    <property type="entry name" value="Flavin_Reduct"/>
    <property type="match status" value="1"/>
</dbReference>
<dbReference type="GeneID" id="97052653"/>
<gene>
    <name evidence="4" type="primary">C1-hpah_2</name>
    <name evidence="4" type="ORF">R69776_04219</name>
</gene>
<keyword evidence="5" id="KW-1185">Reference proteome</keyword>
<dbReference type="EC" id="1.5.1.36" evidence="4"/>
<proteinExistence type="inferred from homology"/>
<dbReference type="PANTHER" id="PTHR30466:SF11">
    <property type="entry name" value="FLAVIN-DEPENDENT MONOOXYGENASE, REDUCTASE SUBUNIT HSAB"/>
    <property type="match status" value="1"/>
</dbReference>
<dbReference type="InterPro" id="IPR012349">
    <property type="entry name" value="Split_barrel_FMN-bd"/>
</dbReference>
<dbReference type="Pfam" id="PF01613">
    <property type="entry name" value="Flavin_Reduct"/>
    <property type="match status" value="1"/>
</dbReference>
<dbReference type="Gene3D" id="2.30.110.10">
    <property type="entry name" value="Electron Transport, Fmn-binding Protein, Chain A"/>
    <property type="match status" value="1"/>
</dbReference>
<comment type="caution">
    <text evidence="4">The sequence shown here is derived from an EMBL/GenBank/DDBJ whole genome shotgun (WGS) entry which is preliminary data.</text>
</comment>
<comment type="similarity">
    <text evidence="1">Belongs to the non-flavoprotein flavin reductase family.</text>
</comment>
<evidence type="ECO:0000256" key="2">
    <source>
        <dbReference type="ARBA" id="ARBA00023002"/>
    </source>
</evidence>
<dbReference type="Proteomes" id="UP000673821">
    <property type="component" value="Unassembled WGS sequence"/>
</dbReference>
<name>A0ABN7M0P9_9BURK</name>